<keyword evidence="3" id="KW-0963">Cytoplasm</keyword>
<keyword evidence="7 15" id="KW-0418">Kinase</keyword>
<evidence type="ECO:0000256" key="16">
    <source>
        <dbReference type="SAM" id="MobiDB-lite"/>
    </source>
</evidence>
<comment type="similarity">
    <text evidence="15">Belongs to the protein kinase superfamily. Tyr protein kinase family.</text>
</comment>
<evidence type="ECO:0000259" key="17">
    <source>
        <dbReference type="PROSITE" id="PS50001"/>
    </source>
</evidence>
<dbReference type="PRINTS" id="PR00401">
    <property type="entry name" value="SH2DOMAIN"/>
</dbReference>
<keyword evidence="5 15" id="KW-0808">Transferase</keyword>
<dbReference type="PRINTS" id="PR00452">
    <property type="entry name" value="SH3DOMAIN"/>
</dbReference>
<evidence type="ECO:0000259" key="19">
    <source>
        <dbReference type="PROSITE" id="PS50011"/>
    </source>
</evidence>
<dbReference type="SUPFAM" id="SSF55550">
    <property type="entry name" value="SH2 domain"/>
    <property type="match status" value="1"/>
</dbReference>
<dbReference type="SUPFAM" id="SSF50044">
    <property type="entry name" value="SH3-domain"/>
    <property type="match status" value="1"/>
</dbReference>
<dbReference type="CDD" id="cd05034">
    <property type="entry name" value="PTKc_Src_like"/>
    <property type="match status" value="1"/>
</dbReference>
<dbReference type="PANTHER" id="PTHR24418">
    <property type="entry name" value="TYROSINE-PROTEIN KINASE"/>
    <property type="match status" value="1"/>
</dbReference>
<dbReference type="SMART" id="SM00252">
    <property type="entry name" value="SH2"/>
    <property type="match status" value="1"/>
</dbReference>
<evidence type="ECO:0000256" key="2">
    <source>
        <dbReference type="ARBA" id="ARBA00022443"/>
    </source>
</evidence>
<dbReference type="Gene3D" id="2.30.30.40">
    <property type="entry name" value="SH3 Domains"/>
    <property type="match status" value="1"/>
</dbReference>
<evidence type="ECO:0000256" key="3">
    <source>
        <dbReference type="ARBA" id="ARBA00022490"/>
    </source>
</evidence>
<dbReference type="InterPro" id="IPR001245">
    <property type="entry name" value="Ser-Thr/Tyr_kinase_cat_dom"/>
</dbReference>
<dbReference type="EC" id="2.7.10.2" evidence="15"/>
<keyword evidence="8 14" id="KW-0067">ATP-binding</keyword>
<evidence type="ECO:0000256" key="1">
    <source>
        <dbReference type="ARBA" id="ARBA00004496"/>
    </source>
</evidence>
<dbReference type="PROSITE" id="PS00109">
    <property type="entry name" value="PROTEIN_KINASE_TYR"/>
    <property type="match status" value="1"/>
</dbReference>
<evidence type="ECO:0000256" key="5">
    <source>
        <dbReference type="ARBA" id="ARBA00022679"/>
    </source>
</evidence>
<reference evidence="20" key="2">
    <citation type="journal article" date="2006" name="Proc. Natl. Acad. Sci. U.S.A.">
        <title>Functional development of Src tyrosine kinases during evolution from a unicellular ancestor to multicellular animals.</title>
        <authorList>
            <person name="Segawa Y."/>
            <person name="Suga H."/>
            <person name="Iwabe N."/>
            <person name="Oneyama C."/>
            <person name="Akagi T."/>
            <person name="Miyata T."/>
            <person name="Okada M."/>
        </authorList>
    </citation>
    <scope>NUCLEOTIDE SEQUENCE</scope>
</reference>
<dbReference type="InterPro" id="IPR011009">
    <property type="entry name" value="Kinase-like_dom_sf"/>
</dbReference>
<name>Q8WSU5_9METZ</name>
<evidence type="ECO:0000256" key="8">
    <source>
        <dbReference type="ARBA" id="ARBA00022840"/>
    </source>
</evidence>
<dbReference type="SUPFAM" id="SSF56112">
    <property type="entry name" value="Protein kinase-like (PK-like)"/>
    <property type="match status" value="1"/>
</dbReference>
<reference evidence="20" key="1">
    <citation type="journal article" date="2001" name="Gene">
        <title>Sponge homologs of vertebrate protein tyrosine kinases and frequent domain shufflings in the early evolution of animals before the parazoan-eumetazoan split.</title>
        <authorList>
            <person name="Suga H."/>
            <person name="Katoh K."/>
            <person name="Miyata T."/>
        </authorList>
    </citation>
    <scope>NUCLEOTIDE SEQUENCE</scope>
</reference>
<evidence type="ECO:0000256" key="7">
    <source>
        <dbReference type="ARBA" id="ARBA00022777"/>
    </source>
</evidence>
<evidence type="ECO:0000313" key="20">
    <source>
        <dbReference type="EMBL" id="BAB83688.1"/>
    </source>
</evidence>
<sequence length="503" mass="56333">MGCKQSTTADTPQKANDVKIEFSQSQNSVQLPTARVATPPPLPQPPPPIVSPSKPMYVARYTYTARTAEDLSFDKGDKLIILAGLDGDWWMARSTKTNKEGYIPRNYVAPLASYEAEDWYFGDVGRAEAEKWLLAPGTQSGAFLVRASSTQKNSLSLSLRDGEGIKHYRIRTLDNGGFFIANRISFPTLQDLVAHYMMDSDGLAQRLAMPCSRANIPITSGLSYKDEWEIDRSTIVLQRKLGQGNFGEVWAGVWNGTTAVAVKTLKPDTMEVKDFVQEAQVMKKIHHPNLLQLYAVCTIGEPIYIVTELMKFGSLLEYLKHGEGKNITLHQMIDMSAQIASGMTYLEAHSYIHRDLAARNILVGEGNVCKVADFGLARVIKEDIYSPREGTKFPIKWTAPEAALYNRFTIKSDVWSFGVLISEILTRGAMPYTGMNNKQVLEAVDRGYRMPPPEGCPDPLYKIMLTCWKHEPEDRPTFESLKNLLEDYYVSASEGSYREPTSR</sequence>
<evidence type="ECO:0000256" key="6">
    <source>
        <dbReference type="ARBA" id="ARBA00022741"/>
    </source>
</evidence>
<keyword evidence="4" id="KW-0597">Phosphoprotein</keyword>
<dbReference type="InterPro" id="IPR020635">
    <property type="entry name" value="Tyr_kinase_cat_dom"/>
</dbReference>
<dbReference type="Gene3D" id="1.10.510.10">
    <property type="entry name" value="Transferase(Phosphotransferase) domain 1"/>
    <property type="match status" value="1"/>
</dbReference>
<dbReference type="PROSITE" id="PS50002">
    <property type="entry name" value="SH3"/>
    <property type="match status" value="1"/>
</dbReference>
<evidence type="ECO:0000256" key="9">
    <source>
        <dbReference type="ARBA" id="ARBA00022999"/>
    </source>
</evidence>
<dbReference type="InterPro" id="IPR036860">
    <property type="entry name" value="SH2_dom_sf"/>
</dbReference>
<dbReference type="PRINTS" id="PR00109">
    <property type="entry name" value="TYRKINASE"/>
</dbReference>
<accession>Q8WSU5</accession>
<keyword evidence="10 15" id="KW-0829">Tyrosine-protein kinase</keyword>
<dbReference type="InterPro" id="IPR000719">
    <property type="entry name" value="Prot_kinase_dom"/>
</dbReference>
<feature type="domain" description="Protein kinase" evidence="19">
    <location>
        <begin position="235"/>
        <end position="490"/>
    </location>
</feature>
<evidence type="ECO:0000256" key="11">
    <source>
        <dbReference type="ARBA" id="ARBA00051245"/>
    </source>
</evidence>
<evidence type="ECO:0000256" key="13">
    <source>
        <dbReference type="PROSITE-ProRule" id="PRU00192"/>
    </source>
</evidence>
<dbReference type="GO" id="GO:0005524">
    <property type="term" value="F:ATP binding"/>
    <property type="evidence" value="ECO:0007669"/>
    <property type="project" value="UniProtKB-UniRule"/>
</dbReference>
<dbReference type="PROSITE" id="PS00107">
    <property type="entry name" value="PROTEIN_KINASE_ATP"/>
    <property type="match status" value="1"/>
</dbReference>
<dbReference type="FunFam" id="3.30.200.20:FF:000037">
    <property type="entry name" value="Tyrosine-protein kinase"/>
    <property type="match status" value="1"/>
</dbReference>
<feature type="compositionally biased region" description="Polar residues" evidence="16">
    <location>
        <begin position="1"/>
        <end position="14"/>
    </location>
</feature>
<evidence type="ECO:0000256" key="4">
    <source>
        <dbReference type="ARBA" id="ARBA00022553"/>
    </source>
</evidence>
<dbReference type="EMBL" id="AB049593">
    <property type="protein sequence ID" value="BAB83688.1"/>
    <property type="molecule type" value="mRNA"/>
</dbReference>
<dbReference type="InterPro" id="IPR008266">
    <property type="entry name" value="Tyr_kinase_AS"/>
</dbReference>
<dbReference type="CDD" id="cd11845">
    <property type="entry name" value="SH3_Src_like"/>
    <property type="match status" value="1"/>
</dbReference>
<dbReference type="Gene3D" id="3.30.505.10">
    <property type="entry name" value="SH2 domain"/>
    <property type="match status" value="1"/>
</dbReference>
<evidence type="ECO:0000256" key="15">
    <source>
        <dbReference type="RuleBase" id="RU362096"/>
    </source>
</evidence>
<feature type="compositionally biased region" description="Pro residues" evidence="16">
    <location>
        <begin position="38"/>
        <end position="50"/>
    </location>
</feature>
<dbReference type="PROSITE" id="PS50001">
    <property type="entry name" value="SH2"/>
    <property type="match status" value="1"/>
</dbReference>
<dbReference type="SMART" id="SM00326">
    <property type="entry name" value="SH3"/>
    <property type="match status" value="1"/>
</dbReference>
<feature type="domain" description="SH2" evidence="17">
    <location>
        <begin position="119"/>
        <end position="211"/>
    </location>
</feature>
<dbReference type="InterPro" id="IPR050198">
    <property type="entry name" value="Non-receptor_tyrosine_kinases"/>
</dbReference>
<dbReference type="GO" id="GO:0005737">
    <property type="term" value="C:cytoplasm"/>
    <property type="evidence" value="ECO:0007669"/>
    <property type="project" value="UniProtKB-SubCell"/>
</dbReference>
<evidence type="ECO:0000259" key="18">
    <source>
        <dbReference type="PROSITE" id="PS50002"/>
    </source>
</evidence>
<dbReference type="GO" id="GO:0004715">
    <property type="term" value="F:non-membrane spanning protein tyrosine kinase activity"/>
    <property type="evidence" value="ECO:0007669"/>
    <property type="project" value="UniProtKB-EC"/>
</dbReference>
<protein>
    <recommendedName>
        <fullName evidence="15">Tyrosine-protein kinase</fullName>
        <ecNumber evidence="15">2.7.10.2</ecNumber>
    </recommendedName>
</protein>
<evidence type="ECO:0000256" key="12">
    <source>
        <dbReference type="PROSITE-ProRule" id="PRU00191"/>
    </source>
</evidence>
<dbReference type="Pfam" id="PF00018">
    <property type="entry name" value="SH3_1"/>
    <property type="match status" value="1"/>
</dbReference>
<gene>
    <name evidence="20" type="primary">EfPTK6</name>
</gene>
<proteinExistence type="evidence at transcript level"/>
<evidence type="ECO:0000256" key="14">
    <source>
        <dbReference type="PROSITE-ProRule" id="PRU10141"/>
    </source>
</evidence>
<dbReference type="AlphaFoldDB" id="Q8WSU5"/>
<feature type="domain" description="SH3" evidence="18">
    <location>
        <begin position="52"/>
        <end position="113"/>
    </location>
</feature>
<dbReference type="InterPro" id="IPR001452">
    <property type="entry name" value="SH3_domain"/>
</dbReference>
<dbReference type="Gene3D" id="3.30.200.20">
    <property type="entry name" value="Phosphorylase Kinase, domain 1"/>
    <property type="match status" value="1"/>
</dbReference>
<evidence type="ECO:0000256" key="10">
    <source>
        <dbReference type="ARBA" id="ARBA00023137"/>
    </source>
</evidence>
<dbReference type="InterPro" id="IPR000980">
    <property type="entry name" value="SH2"/>
</dbReference>
<organism evidence="20">
    <name type="scientific">Ephydatia fluviatilis</name>
    <dbReference type="NCBI Taxonomy" id="31330"/>
    <lineage>
        <taxon>Eukaryota</taxon>
        <taxon>Metazoa</taxon>
        <taxon>Porifera</taxon>
        <taxon>Demospongiae</taxon>
        <taxon>Heteroscleromorpha</taxon>
        <taxon>Spongillida</taxon>
        <taxon>Spongillidae</taxon>
        <taxon>Ephydatia</taxon>
    </lineage>
</organism>
<feature type="binding site" evidence="14">
    <location>
        <position position="263"/>
    </location>
    <ligand>
        <name>ATP</name>
        <dbReference type="ChEBI" id="CHEBI:30616"/>
    </ligand>
</feature>
<dbReference type="PROSITE" id="PS50011">
    <property type="entry name" value="PROTEIN_KINASE_DOM"/>
    <property type="match status" value="1"/>
</dbReference>
<keyword evidence="6 14" id="KW-0547">Nucleotide-binding</keyword>
<dbReference type="InterPro" id="IPR017441">
    <property type="entry name" value="Protein_kinase_ATP_BS"/>
</dbReference>
<keyword evidence="2 13" id="KW-0728">SH3 domain</keyword>
<comment type="catalytic activity">
    <reaction evidence="11 15">
        <text>L-tyrosyl-[protein] + ATP = O-phospho-L-tyrosyl-[protein] + ADP + H(+)</text>
        <dbReference type="Rhea" id="RHEA:10596"/>
        <dbReference type="Rhea" id="RHEA-COMP:10136"/>
        <dbReference type="Rhea" id="RHEA-COMP:20101"/>
        <dbReference type="ChEBI" id="CHEBI:15378"/>
        <dbReference type="ChEBI" id="CHEBI:30616"/>
        <dbReference type="ChEBI" id="CHEBI:46858"/>
        <dbReference type="ChEBI" id="CHEBI:61978"/>
        <dbReference type="ChEBI" id="CHEBI:456216"/>
        <dbReference type="EC" id="2.7.10.2"/>
    </reaction>
</comment>
<feature type="region of interest" description="Disordered" evidence="16">
    <location>
        <begin position="1"/>
        <end position="51"/>
    </location>
</feature>
<dbReference type="FunFam" id="1.10.510.10:FF:000318">
    <property type="entry name" value="Tyrosine-protein kinase"/>
    <property type="match status" value="1"/>
</dbReference>
<dbReference type="InterPro" id="IPR036028">
    <property type="entry name" value="SH3-like_dom_sf"/>
</dbReference>
<feature type="compositionally biased region" description="Polar residues" evidence="16">
    <location>
        <begin position="22"/>
        <end position="31"/>
    </location>
</feature>
<comment type="subcellular location">
    <subcellularLocation>
        <location evidence="1">Cytoplasm</location>
    </subcellularLocation>
</comment>
<dbReference type="SMART" id="SM00219">
    <property type="entry name" value="TyrKc"/>
    <property type="match status" value="1"/>
</dbReference>
<dbReference type="CDD" id="cd09933">
    <property type="entry name" value="SH2_Src_family"/>
    <property type="match status" value="1"/>
</dbReference>
<keyword evidence="9 12" id="KW-0727">SH2 domain</keyword>
<dbReference type="Pfam" id="PF07714">
    <property type="entry name" value="PK_Tyr_Ser-Thr"/>
    <property type="match status" value="1"/>
</dbReference>
<dbReference type="Pfam" id="PF00017">
    <property type="entry name" value="SH2"/>
    <property type="match status" value="1"/>
</dbReference>